<proteinExistence type="predicted"/>
<dbReference type="InterPro" id="IPR014913">
    <property type="entry name" value="YppE-like"/>
</dbReference>
<dbReference type="Gene3D" id="1.20.120.440">
    <property type="entry name" value="YppE-like"/>
    <property type="match status" value="1"/>
</dbReference>
<comment type="caution">
    <text evidence="1">The sequence shown here is derived from an EMBL/GenBank/DDBJ whole genome shotgun (WGS) entry which is preliminary data.</text>
</comment>
<dbReference type="AlphaFoldDB" id="A0A418IFE6"/>
<dbReference type="OrthoDB" id="2418117at2"/>
<evidence type="ECO:0000313" key="1">
    <source>
        <dbReference type="EMBL" id="RIN00835.1"/>
    </source>
</evidence>
<dbReference type="RefSeq" id="WP_039066477.1">
    <property type="nucleotide sequence ID" value="NZ_CP150685.1"/>
</dbReference>
<evidence type="ECO:0000313" key="2">
    <source>
        <dbReference type="Proteomes" id="UP000286317"/>
    </source>
</evidence>
<organism evidence="1 2">
    <name type="scientific">Staphylococcus shinii</name>
    <dbReference type="NCBI Taxonomy" id="2912228"/>
    <lineage>
        <taxon>Bacteria</taxon>
        <taxon>Bacillati</taxon>
        <taxon>Bacillota</taxon>
        <taxon>Bacilli</taxon>
        <taxon>Bacillales</taxon>
        <taxon>Staphylococcaceae</taxon>
        <taxon>Staphylococcus</taxon>
    </lineage>
</organism>
<keyword evidence="2" id="KW-1185">Reference proteome</keyword>
<dbReference type="InterPro" id="IPR023351">
    <property type="entry name" value="YppE-like_sf"/>
</dbReference>
<dbReference type="GeneID" id="79050370"/>
<gene>
    <name evidence="1" type="ORF">BU112_07850</name>
</gene>
<dbReference type="Proteomes" id="UP000286317">
    <property type="component" value="Unassembled WGS sequence"/>
</dbReference>
<dbReference type="EMBL" id="QXUF01000047">
    <property type="protein sequence ID" value="RIN00835.1"/>
    <property type="molecule type" value="Genomic_DNA"/>
</dbReference>
<name>A0A418IFE6_9STAP</name>
<dbReference type="SUPFAM" id="SSF140415">
    <property type="entry name" value="YppE-like"/>
    <property type="match status" value="1"/>
</dbReference>
<reference evidence="1 2" key="1">
    <citation type="journal article" date="2016" name="Front. Microbiol.">
        <title>Comprehensive Phylogenetic Analysis of Bovine Non-aureus Staphylococci Species Based on Whole-Genome Sequencing.</title>
        <authorList>
            <person name="Naushad S."/>
            <person name="Barkema H.W."/>
            <person name="Luby C."/>
            <person name="Condas L.A."/>
            <person name="Nobrega D.B."/>
            <person name="Carson D.A."/>
            <person name="De Buck J."/>
        </authorList>
    </citation>
    <scope>NUCLEOTIDE SEQUENCE [LARGE SCALE GENOMIC DNA]</scope>
    <source>
        <strain evidence="1 2">SNUC 4554</strain>
    </source>
</reference>
<sequence>MQQIVTQLLNDVLIMQERYESVKASGEDYDFYSTVVPFTTKIDQRLNTLLNRETQILQLQYMNKKKFDLLISNIESLSVECHFKRTSRKLFTEKVKAVQYDLSYIQRNGFSL</sequence>
<accession>A0A418IFE6</accession>
<dbReference type="Pfam" id="PF08807">
    <property type="entry name" value="DUF1798"/>
    <property type="match status" value="1"/>
</dbReference>
<protein>
    <submittedName>
        <fullName evidence="1">DUF1798 family protein</fullName>
    </submittedName>
</protein>